<dbReference type="PANTHER" id="PTHR42815:SF2">
    <property type="entry name" value="FAD-BINDING, PUTATIVE (AFU_ORTHOLOGUE AFUA_6G07600)-RELATED"/>
    <property type="match status" value="1"/>
</dbReference>
<protein>
    <recommendedName>
        <fullName evidence="3">Pyridoxamine 5'-phosphate oxidase</fullName>
    </recommendedName>
</protein>
<accession>A0A370FLQ8</accession>
<dbReference type="RefSeq" id="WP_114801483.1">
    <property type="nucleotide sequence ID" value="NZ_QQAV01000001.1"/>
</dbReference>
<name>A0A370FLQ8_9BURK</name>
<sequence>MTFHDGEIALQRQEGVDAQLGALGPRVIRDHMPQQHRDFFAQLPFVVLGSLDEHRRPWASLLTGAPGFMHSPDARRLRIDALPDAADPLAAALRLDAPLGLLGIEPHTRRRNRLNGQVTAVDAAGFELAVGQSFGNCPRYIQAREASPHPVAHTPPPAEALIGLDEPARALIAQADTLFIASAHPHATDPARPAEGVDVSHRGGRPGFVQVAADGTLAVPDFDGNRFFNTLGNLLLHPWAGLLFVDFEGGDLLQLSARAEVLTGTPEALGFEGVDRVLRLQIVSGWRRRGALPLRWGTAQPSPYLEGTGHWLTPAA</sequence>
<evidence type="ECO:0000313" key="2">
    <source>
        <dbReference type="Proteomes" id="UP000255265"/>
    </source>
</evidence>
<evidence type="ECO:0000313" key="1">
    <source>
        <dbReference type="EMBL" id="RDI28617.1"/>
    </source>
</evidence>
<dbReference type="InterPro" id="IPR012349">
    <property type="entry name" value="Split_barrel_FMN-bd"/>
</dbReference>
<organism evidence="1 2">
    <name type="scientific">Pseudacidovorax intermedius</name>
    <dbReference type="NCBI Taxonomy" id="433924"/>
    <lineage>
        <taxon>Bacteria</taxon>
        <taxon>Pseudomonadati</taxon>
        <taxon>Pseudomonadota</taxon>
        <taxon>Betaproteobacteria</taxon>
        <taxon>Burkholderiales</taxon>
        <taxon>Comamonadaceae</taxon>
        <taxon>Pseudacidovorax</taxon>
    </lineage>
</organism>
<gene>
    <name evidence="1" type="ORF">DFR41_101373</name>
</gene>
<comment type="caution">
    <text evidence="1">The sequence shown here is derived from an EMBL/GenBank/DDBJ whole genome shotgun (WGS) entry which is preliminary data.</text>
</comment>
<dbReference type="SUPFAM" id="SSF50475">
    <property type="entry name" value="FMN-binding split barrel"/>
    <property type="match status" value="1"/>
</dbReference>
<dbReference type="Proteomes" id="UP000255265">
    <property type="component" value="Unassembled WGS sequence"/>
</dbReference>
<reference evidence="1 2" key="1">
    <citation type="submission" date="2018-07" db="EMBL/GenBank/DDBJ databases">
        <title>Genomic Encyclopedia of Type Strains, Phase IV (KMG-IV): sequencing the most valuable type-strain genomes for metagenomic binning, comparative biology and taxonomic classification.</title>
        <authorList>
            <person name="Goeker M."/>
        </authorList>
    </citation>
    <scope>NUCLEOTIDE SEQUENCE [LARGE SCALE GENOMIC DNA]</scope>
    <source>
        <strain evidence="1 2">DSM 21352</strain>
    </source>
</reference>
<proteinExistence type="predicted"/>
<dbReference type="OrthoDB" id="9796486at2"/>
<dbReference type="PANTHER" id="PTHR42815">
    <property type="entry name" value="FAD-BINDING, PUTATIVE (AFU_ORTHOLOGUE AFUA_6G07600)-RELATED"/>
    <property type="match status" value="1"/>
</dbReference>
<dbReference type="EMBL" id="QQAV01000001">
    <property type="protein sequence ID" value="RDI28617.1"/>
    <property type="molecule type" value="Genomic_DNA"/>
</dbReference>
<keyword evidence="2" id="KW-1185">Reference proteome</keyword>
<evidence type="ECO:0008006" key="3">
    <source>
        <dbReference type="Google" id="ProtNLM"/>
    </source>
</evidence>
<dbReference type="AlphaFoldDB" id="A0A370FLQ8"/>
<dbReference type="Gene3D" id="2.30.110.10">
    <property type="entry name" value="Electron Transport, Fmn-binding Protein, Chain A"/>
    <property type="match status" value="1"/>
</dbReference>